<evidence type="ECO:0000256" key="1">
    <source>
        <dbReference type="SAM" id="Phobius"/>
    </source>
</evidence>
<keyword evidence="1" id="KW-0812">Transmembrane</keyword>
<organism evidence="2 3">
    <name type="scientific">Euplotes crassus</name>
    <dbReference type="NCBI Taxonomy" id="5936"/>
    <lineage>
        <taxon>Eukaryota</taxon>
        <taxon>Sar</taxon>
        <taxon>Alveolata</taxon>
        <taxon>Ciliophora</taxon>
        <taxon>Intramacronucleata</taxon>
        <taxon>Spirotrichea</taxon>
        <taxon>Hypotrichia</taxon>
        <taxon>Euplotida</taxon>
        <taxon>Euplotidae</taxon>
        <taxon>Moneuplotes</taxon>
    </lineage>
</organism>
<evidence type="ECO:0000313" key="2">
    <source>
        <dbReference type="EMBL" id="CAI2379981.1"/>
    </source>
</evidence>
<protein>
    <submittedName>
        <fullName evidence="2">Uncharacterized protein</fullName>
    </submittedName>
</protein>
<name>A0AAD1XWR4_EUPCR</name>
<accession>A0AAD1XWR4</accession>
<keyword evidence="3" id="KW-1185">Reference proteome</keyword>
<dbReference type="Proteomes" id="UP001295684">
    <property type="component" value="Unassembled WGS sequence"/>
</dbReference>
<sequence>MIYFYFWIKYVAICSCCILTLVWTFGGFGIEKNFVLLFFLALIILINAVVEFIGGILLEGYVLQNLCFLRSSLNIFLTPIIVLVLNGFIIRIAELRNQFRLKEKLAYINPMIFIITGTFFLKFCYNHSLFMEESVLIMRKYKRTTSFLFWRLFCSSYCVLATILFYSWAKGNFLLLSVLSHSLLTWHSILNGSILSEEMLLFVNATMSLLLIKNQVFLGDIEESREKLDRFFNYNFLYFQDD</sequence>
<gene>
    <name evidence="2" type="ORF">ECRASSUSDP1_LOCUS21405</name>
</gene>
<keyword evidence="1" id="KW-1133">Transmembrane helix</keyword>
<feature type="transmembrane region" description="Helical" evidence="1">
    <location>
        <begin position="7"/>
        <end position="28"/>
    </location>
</feature>
<keyword evidence="1" id="KW-0472">Membrane</keyword>
<feature type="transmembrane region" description="Helical" evidence="1">
    <location>
        <begin position="146"/>
        <end position="169"/>
    </location>
</feature>
<dbReference type="AlphaFoldDB" id="A0AAD1XWR4"/>
<dbReference type="EMBL" id="CAMPGE010021874">
    <property type="protein sequence ID" value="CAI2379981.1"/>
    <property type="molecule type" value="Genomic_DNA"/>
</dbReference>
<proteinExistence type="predicted"/>
<evidence type="ECO:0000313" key="3">
    <source>
        <dbReference type="Proteomes" id="UP001295684"/>
    </source>
</evidence>
<comment type="caution">
    <text evidence="2">The sequence shown here is derived from an EMBL/GenBank/DDBJ whole genome shotgun (WGS) entry which is preliminary data.</text>
</comment>
<reference evidence="2" key="1">
    <citation type="submission" date="2023-07" db="EMBL/GenBank/DDBJ databases">
        <authorList>
            <consortium name="AG Swart"/>
            <person name="Singh M."/>
            <person name="Singh A."/>
            <person name="Seah K."/>
            <person name="Emmerich C."/>
        </authorList>
    </citation>
    <scope>NUCLEOTIDE SEQUENCE</scope>
    <source>
        <strain evidence="2">DP1</strain>
    </source>
</reference>
<feature type="transmembrane region" description="Helical" evidence="1">
    <location>
        <begin position="73"/>
        <end position="93"/>
    </location>
</feature>
<feature type="transmembrane region" description="Helical" evidence="1">
    <location>
        <begin position="34"/>
        <end position="61"/>
    </location>
</feature>
<feature type="transmembrane region" description="Helical" evidence="1">
    <location>
        <begin position="105"/>
        <end position="125"/>
    </location>
</feature>